<dbReference type="EMBL" id="SGXM01000001">
    <property type="protein sequence ID" value="RZT43072.1"/>
    <property type="molecule type" value="Genomic_DNA"/>
</dbReference>
<keyword evidence="4" id="KW-1185">Reference proteome</keyword>
<feature type="compositionally biased region" description="Basic and acidic residues" evidence="1">
    <location>
        <begin position="1"/>
        <end position="10"/>
    </location>
</feature>
<dbReference type="Pfam" id="PF00082">
    <property type="entry name" value="Peptidase_S8"/>
    <property type="match status" value="1"/>
</dbReference>
<accession>A0A4Q7SDD0</accession>
<dbReference type="SUPFAM" id="SSF52743">
    <property type="entry name" value="Subtilisin-like"/>
    <property type="match status" value="1"/>
</dbReference>
<dbReference type="AlphaFoldDB" id="A0A4Q7SDD0"/>
<dbReference type="OrthoDB" id="9768989at2"/>
<evidence type="ECO:0000313" key="3">
    <source>
        <dbReference type="EMBL" id="RZT43072.1"/>
    </source>
</evidence>
<sequence>MAQENQEGRSHIFLSGFVSSGPYQRPPRAVTPPERPEINRAIHGAGLVASILGLQADATTANEEQVAAGLPGRGGIIIEFRSFGDDLHLPGLEDARQGIEVLNVRHGHDGNRSYTLATVFVPHGRLTSFEEHFRQYAEDPLQPGRSNPRYRDLSESIAAIRRAAFDALWNDPVELLPADPDLRVWWEVWLPVRNNADGVLQRFRIAAMAIGAELGRDVQLFPERMVTLLKASKTQLSEHLPLLDTIAELRKPKSTAEFFTNLTPVEQWEWVDHLKGRSELSENYNAVVCLIDTGLNDGHPLIEHTVRPGGTYAVDPDWHTGDEHGHGTELAGLAIYGDLSRLLDSNDPVRIEHRLESVKLLRQPGDNDDPRLYGHLTGQAVARPEVDLPHVNRVFSLAVTTGDDHDRGRPSSWSAAIDRLAFNPVDEGAKRLIVVCAGNVDDGDAWKEYPQSNQRRHIHDPGQAWNVLTVGAYTAKALVAEGFDESYSPIAPAGGLSPFSTTGIGWNSMHPLKPDVVMEGGNVLITDMYAEPYVEANDKLMLLSCAHGVADRLFSATGMTSAATALCARFAAQLMAKYPDAWPETVRALVVHSAEWTEEMKSQFLGPRANKADHARLVQHVGMGVPNLERALESYSNSLVLIAQESIQPYRRDATASPPRANEVHYHELPWPKESLEQLHSDVRLKVTLSYFIEPNPGVNERGYASRYSYESFGLRFDVKRGNETVESFARRISALADASPDVPDLETSDPDWRFGQRRNSGSIHTDVWEGSAAELAARGVIAVFPASGWWKTRTGQRKWDSVARYSLVVSIHAPDVDTDLYAEIVTLIEAQAAATSVEAHVAN</sequence>
<dbReference type="InterPro" id="IPR000209">
    <property type="entry name" value="Peptidase_S8/S53_dom"/>
</dbReference>
<dbReference type="RefSeq" id="WP_130391016.1">
    <property type="nucleotide sequence ID" value="NZ_SGXM01000001.1"/>
</dbReference>
<evidence type="ECO:0000259" key="2">
    <source>
        <dbReference type="Pfam" id="PF00082"/>
    </source>
</evidence>
<gene>
    <name evidence="3" type="ORF">EV147_2120</name>
</gene>
<protein>
    <submittedName>
        <fullName evidence="3">Subtilase family protein</fullName>
    </submittedName>
</protein>
<dbReference type="InterPro" id="IPR036852">
    <property type="entry name" value="Peptidase_S8/S53_dom_sf"/>
</dbReference>
<feature type="region of interest" description="Disordered" evidence="1">
    <location>
        <begin position="1"/>
        <end position="35"/>
    </location>
</feature>
<proteinExistence type="predicted"/>
<dbReference type="GO" id="GO:0006508">
    <property type="term" value="P:proteolysis"/>
    <property type="evidence" value="ECO:0007669"/>
    <property type="project" value="InterPro"/>
</dbReference>
<name>A0A4Q7SDD0_9BURK</name>
<dbReference type="Proteomes" id="UP000291078">
    <property type="component" value="Unassembled WGS sequence"/>
</dbReference>
<dbReference type="CDD" id="cd04847">
    <property type="entry name" value="Peptidases_S8_Subtilisin_like_2"/>
    <property type="match status" value="1"/>
</dbReference>
<dbReference type="InterPro" id="IPR034074">
    <property type="entry name" value="Y4bN_pept_dom"/>
</dbReference>
<comment type="caution">
    <text evidence="3">The sequence shown here is derived from an EMBL/GenBank/DDBJ whole genome shotgun (WGS) entry which is preliminary data.</text>
</comment>
<organism evidence="3 4">
    <name type="scientific">Cupriavidus agavae</name>
    <dbReference type="NCBI Taxonomy" id="1001822"/>
    <lineage>
        <taxon>Bacteria</taxon>
        <taxon>Pseudomonadati</taxon>
        <taxon>Pseudomonadota</taxon>
        <taxon>Betaproteobacteria</taxon>
        <taxon>Burkholderiales</taxon>
        <taxon>Burkholderiaceae</taxon>
        <taxon>Cupriavidus</taxon>
    </lineage>
</organism>
<evidence type="ECO:0000313" key="4">
    <source>
        <dbReference type="Proteomes" id="UP000291078"/>
    </source>
</evidence>
<dbReference type="Gene3D" id="3.40.50.200">
    <property type="entry name" value="Peptidase S8/S53 domain"/>
    <property type="match status" value="1"/>
</dbReference>
<evidence type="ECO:0000256" key="1">
    <source>
        <dbReference type="SAM" id="MobiDB-lite"/>
    </source>
</evidence>
<feature type="domain" description="Peptidase S8/S53" evidence="2">
    <location>
        <begin position="285"/>
        <end position="622"/>
    </location>
</feature>
<reference evidence="3 4" key="1">
    <citation type="journal article" date="2015" name="Stand. Genomic Sci.">
        <title>Genomic Encyclopedia of Bacterial and Archaeal Type Strains, Phase III: the genomes of soil and plant-associated and newly described type strains.</title>
        <authorList>
            <person name="Whitman W.B."/>
            <person name="Woyke T."/>
            <person name="Klenk H.P."/>
            <person name="Zhou Y."/>
            <person name="Lilburn T.G."/>
            <person name="Beck B.J."/>
            <person name="De Vos P."/>
            <person name="Vandamme P."/>
            <person name="Eisen J.A."/>
            <person name="Garrity G."/>
            <person name="Hugenholtz P."/>
            <person name="Kyrpides N.C."/>
        </authorList>
    </citation>
    <scope>NUCLEOTIDE SEQUENCE [LARGE SCALE GENOMIC DNA]</scope>
    <source>
        <strain evidence="3 4">ASC-9842</strain>
    </source>
</reference>
<dbReference type="GO" id="GO:0004252">
    <property type="term" value="F:serine-type endopeptidase activity"/>
    <property type="evidence" value="ECO:0007669"/>
    <property type="project" value="InterPro"/>
</dbReference>